<feature type="transmembrane region" description="Helical" evidence="2">
    <location>
        <begin position="119"/>
        <end position="143"/>
    </location>
</feature>
<feature type="region of interest" description="Disordered" evidence="1">
    <location>
        <begin position="1"/>
        <end position="23"/>
    </location>
</feature>
<dbReference type="AlphaFoldDB" id="A0A162KPT2"/>
<dbReference type="KEGG" id="pcx:LPB68_12700"/>
<dbReference type="EMBL" id="LSFN01000036">
    <property type="protein sequence ID" value="OAB71923.1"/>
    <property type="molecule type" value="Genomic_DNA"/>
</dbReference>
<accession>A0A162KPT2</accession>
<dbReference type="RefSeq" id="WP_068660631.1">
    <property type="nucleotide sequence ID" value="NZ_CP017770.1"/>
</dbReference>
<organism evidence="3 4">
    <name type="scientific">Paenibacillus crassostreae</name>
    <dbReference type="NCBI Taxonomy" id="1763538"/>
    <lineage>
        <taxon>Bacteria</taxon>
        <taxon>Bacillati</taxon>
        <taxon>Bacillota</taxon>
        <taxon>Bacilli</taxon>
        <taxon>Bacillales</taxon>
        <taxon>Paenibacillaceae</taxon>
        <taxon>Paenibacillus</taxon>
    </lineage>
</organism>
<feature type="transmembrane region" description="Helical" evidence="2">
    <location>
        <begin position="77"/>
        <end position="98"/>
    </location>
</feature>
<comment type="caution">
    <text evidence="3">The sequence shown here is derived from an EMBL/GenBank/DDBJ whole genome shotgun (WGS) entry which is preliminary data.</text>
</comment>
<keyword evidence="2" id="KW-0812">Transmembrane</keyword>
<evidence type="ECO:0000313" key="4">
    <source>
        <dbReference type="Proteomes" id="UP000077134"/>
    </source>
</evidence>
<keyword evidence="2" id="KW-1133">Transmembrane helix</keyword>
<evidence type="ECO:0000256" key="1">
    <source>
        <dbReference type="SAM" id="MobiDB-lite"/>
    </source>
</evidence>
<proteinExistence type="predicted"/>
<keyword evidence="4" id="KW-1185">Reference proteome</keyword>
<protein>
    <submittedName>
        <fullName evidence="3">Uncharacterized protein</fullName>
    </submittedName>
</protein>
<sequence>MKSKRAMIDRRNAAGRMRREQKKNPPGPYFKLFDGYWKLLFVLLILSVSVAVSYDWFIETNPGPEETALIPFIAERVATLMLFMIIATSCVVGIRLMIKPSANSSSRVRQRPDGRRIRIMKFVLLLFFILIIAVSVMICWAQLKLLVVAWKFML</sequence>
<gene>
    <name evidence="3" type="ORF">PNBC_18190</name>
</gene>
<dbReference type="Proteomes" id="UP000077134">
    <property type="component" value="Unassembled WGS sequence"/>
</dbReference>
<reference evidence="3 4" key="1">
    <citation type="submission" date="2016-02" db="EMBL/GenBank/DDBJ databases">
        <title>Paenibacillus sp. LPB0068, isolated from Crassostrea gigas.</title>
        <authorList>
            <person name="Shin S.-K."/>
            <person name="Yi H."/>
        </authorList>
    </citation>
    <scope>NUCLEOTIDE SEQUENCE [LARGE SCALE GENOMIC DNA]</scope>
    <source>
        <strain evidence="3 4">LPB0068</strain>
    </source>
</reference>
<evidence type="ECO:0000256" key="2">
    <source>
        <dbReference type="SAM" id="Phobius"/>
    </source>
</evidence>
<evidence type="ECO:0000313" key="3">
    <source>
        <dbReference type="EMBL" id="OAB71923.1"/>
    </source>
</evidence>
<dbReference type="STRING" id="1763538.LPB68_12700"/>
<keyword evidence="2" id="KW-0472">Membrane</keyword>
<name>A0A162KPT2_9BACL</name>
<feature type="compositionally biased region" description="Basic and acidic residues" evidence="1">
    <location>
        <begin position="1"/>
        <end position="12"/>
    </location>
</feature>
<dbReference type="OrthoDB" id="2666677at2"/>